<comment type="subunit">
    <text evidence="5">Homodimer.</text>
</comment>
<evidence type="ECO:0000256" key="3">
    <source>
        <dbReference type="ARBA" id="ARBA00022691"/>
    </source>
</evidence>
<keyword evidence="5" id="KW-0963">Cytoplasm</keyword>
<dbReference type="GO" id="GO:0005737">
    <property type="term" value="C:cytoplasm"/>
    <property type="evidence" value="ECO:0007669"/>
    <property type="project" value="UniProtKB-SubCell"/>
</dbReference>
<reference evidence="6" key="2">
    <citation type="submission" date="2020-09" db="EMBL/GenBank/DDBJ databases">
        <authorList>
            <person name="Sun Q."/>
            <person name="Kim S."/>
        </authorList>
    </citation>
    <scope>NUCLEOTIDE SEQUENCE</scope>
    <source>
        <strain evidence="6">KCTC 42249</strain>
    </source>
</reference>
<name>A0A8J3DVV8_9HYPH</name>
<accession>A0A8J3DVV8</accession>
<evidence type="ECO:0000256" key="4">
    <source>
        <dbReference type="ARBA" id="ARBA00038303"/>
    </source>
</evidence>
<dbReference type="GO" id="GO:0070038">
    <property type="term" value="F:rRNA (pseudouridine-N3-)-methyltransferase activity"/>
    <property type="evidence" value="ECO:0007669"/>
    <property type="project" value="UniProtKB-UniRule"/>
</dbReference>
<comment type="caution">
    <text evidence="5">Lacks conserved residue(s) required for the propagation of feature annotation.</text>
</comment>
<dbReference type="PIRSF" id="PIRSF004505">
    <property type="entry name" value="MT_bac"/>
    <property type="match status" value="1"/>
</dbReference>
<evidence type="ECO:0000313" key="6">
    <source>
        <dbReference type="EMBL" id="GHD17854.1"/>
    </source>
</evidence>
<keyword evidence="2 5" id="KW-0808">Transferase</keyword>
<evidence type="ECO:0000256" key="2">
    <source>
        <dbReference type="ARBA" id="ARBA00022679"/>
    </source>
</evidence>
<dbReference type="RefSeq" id="WP_189504744.1">
    <property type="nucleotide sequence ID" value="NZ_BMZQ01000002.1"/>
</dbReference>
<protein>
    <recommendedName>
        <fullName evidence="5">Ribosomal RNA large subunit methyltransferase H</fullName>
        <ecNumber evidence="5">2.1.1.177</ecNumber>
    </recommendedName>
    <alternativeName>
        <fullName evidence="5">23S rRNA (pseudouridine1915-N3)-methyltransferase</fullName>
    </alternativeName>
    <alternativeName>
        <fullName evidence="5">23S rRNA m3Psi1915 methyltransferase</fullName>
    </alternativeName>
    <alternativeName>
        <fullName evidence="5">rRNA (pseudouridine-N3-)-methyltransferase RlmH</fullName>
    </alternativeName>
</protein>
<feature type="binding site" evidence="5">
    <location>
        <position position="75"/>
    </location>
    <ligand>
        <name>S-adenosyl-L-methionine</name>
        <dbReference type="ChEBI" id="CHEBI:59789"/>
    </ligand>
</feature>
<dbReference type="CDD" id="cd18081">
    <property type="entry name" value="RlmH-like"/>
    <property type="match status" value="1"/>
</dbReference>
<dbReference type="AlphaFoldDB" id="A0A8J3DVV8"/>
<evidence type="ECO:0000256" key="1">
    <source>
        <dbReference type="ARBA" id="ARBA00022603"/>
    </source>
</evidence>
<dbReference type="InterPro" id="IPR029028">
    <property type="entry name" value="Alpha/beta_knot_MTases"/>
</dbReference>
<dbReference type="Gene3D" id="3.40.1280.10">
    <property type="match status" value="1"/>
</dbReference>
<dbReference type="EC" id="2.1.1.177" evidence="5"/>
<comment type="catalytic activity">
    <reaction evidence="5">
        <text>pseudouridine(1915) in 23S rRNA + S-adenosyl-L-methionine = N(3)-methylpseudouridine(1915) in 23S rRNA + S-adenosyl-L-homocysteine + H(+)</text>
        <dbReference type="Rhea" id="RHEA:42752"/>
        <dbReference type="Rhea" id="RHEA-COMP:10221"/>
        <dbReference type="Rhea" id="RHEA-COMP:10222"/>
        <dbReference type="ChEBI" id="CHEBI:15378"/>
        <dbReference type="ChEBI" id="CHEBI:57856"/>
        <dbReference type="ChEBI" id="CHEBI:59789"/>
        <dbReference type="ChEBI" id="CHEBI:65314"/>
        <dbReference type="ChEBI" id="CHEBI:74486"/>
        <dbReference type="EC" id="2.1.1.177"/>
    </reaction>
</comment>
<dbReference type="PANTHER" id="PTHR33603:SF1">
    <property type="entry name" value="RIBOSOMAL RNA LARGE SUBUNIT METHYLTRANSFERASE H"/>
    <property type="match status" value="1"/>
</dbReference>
<reference evidence="6" key="1">
    <citation type="journal article" date="2014" name="Int. J. Syst. Evol. Microbiol.">
        <title>Complete genome sequence of Corynebacterium casei LMG S-19264T (=DSM 44701T), isolated from a smear-ripened cheese.</title>
        <authorList>
            <consortium name="US DOE Joint Genome Institute (JGI-PGF)"/>
            <person name="Walter F."/>
            <person name="Albersmeier A."/>
            <person name="Kalinowski J."/>
            <person name="Ruckert C."/>
        </authorList>
    </citation>
    <scope>NUCLEOTIDE SEQUENCE</scope>
    <source>
        <strain evidence="6">KCTC 42249</strain>
    </source>
</reference>
<evidence type="ECO:0000256" key="5">
    <source>
        <dbReference type="HAMAP-Rule" id="MF_00658"/>
    </source>
</evidence>
<comment type="caution">
    <text evidence="6">The sequence shown here is derived from an EMBL/GenBank/DDBJ whole genome shotgun (WGS) entry which is preliminary data.</text>
</comment>
<dbReference type="EMBL" id="BMZQ01000002">
    <property type="protein sequence ID" value="GHD17854.1"/>
    <property type="molecule type" value="Genomic_DNA"/>
</dbReference>
<comment type="similarity">
    <text evidence="4 5">Belongs to the RNA methyltransferase RlmH family.</text>
</comment>
<proteinExistence type="inferred from homology"/>
<sequence>MRIGINAVGRMKAGPERELADRYLDRFAKAGPPLGLEFAGVAESAESRLGTAAERMREEAARLDAALGAGGLILLDERGKNLASPAFAQLIADHRDRGLRQLTFAIGGPDGHAATLRDQATALISFGAATWPHQMVRVMLGEQLYRAATILSGHPYHRV</sequence>
<organism evidence="6 7">
    <name type="scientific">Tianweitania populi</name>
    <dbReference type="NCBI Taxonomy" id="1607949"/>
    <lineage>
        <taxon>Bacteria</taxon>
        <taxon>Pseudomonadati</taxon>
        <taxon>Pseudomonadota</taxon>
        <taxon>Alphaproteobacteria</taxon>
        <taxon>Hyphomicrobiales</taxon>
        <taxon>Phyllobacteriaceae</taxon>
        <taxon>Tianweitania</taxon>
    </lineage>
</organism>
<feature type="binding site" evidence="5">
    <location>
        <position position="107"/>
    </location>
    <ligand>
        <name>S-adenosyl-L-methionine</name>
        <dbReference type="ChEBI" id="CHEBI:59789"/>
    </ligand>
</feature>
<keyword evidence="1 5" id="KW-0489">Methyltransferase</keyword>
<dbReference type="NCBIfam" id="NF000989">
    <property type="entry name" value="PRK00103.2-3"/>
    <property type="match status" value="1"/>
</dbReference>
<dbReference type="Pfam" id="PF02590">
    <property type="entry name" value="SPOUT_MTase"/>
    <property type="match status" value="1"/>
</dbReference>
<dbReference type="InterPro" id="IPR003742">
    <property type="entry name" value="RlmH-like"/>
</dbReference>
<dbReference type="HAMAP" id="MF_00658">
    <property type="entry name" value="23SrRNA_methyltr_H"/>
    <property type="match status" value="1"/>
</dbReference>
<comment type="function">
    <text evidence="5">Specifically methylates the pseudouridine at position 1915 (m3Psi1915) in 23S rRNA.</text>
</comment>
<evidence type="ECO:0000313" key="7">
    <source>
        <dbReference type="Proteomes" id="UP000630142"/>
    </source>
</evidence>
<keyword evidence="3 5" id="KW-0949">S-adenosyl-L-methionine</keyword>
<dbReference type="Proteomes" id="UP000630142">
    <property type="component" value="Unassembled WGS sequence"/>
</dbReference>
<gene>
    <name evidence="5 6" type="primary">rlmH</name>
    <name evidence="6" type="ORF">GCM10016234_27520</name>
</gene>
<dbReference type="SUPFAM" id="SSF75217">
    <property type="entry name" value="alpha/beta knot"/>
    <property type="match status" value="1"/>
</dbReference>
<keyword evidence="5" id="KW-0698">rRNA processing</keyword>
<dbReference type="PANTHER" id="PTHR33603">
    <property type="entry name" value="METHYLTRANSFERASE"/>
    <property type="match status" value="1"/>
</dbReference>
<comment type="subcellular location">
    <subcellularLocation>
        <location evidence="5">Cytoplasm</location>
    </subcellularLocation>
</comment>
<keyword evidence="7" id="KW-1185">Reference proteome</keyword>
<dbReference type="InterPro" id="IPR029026">
    <property type="entry name" value="tRNA_m1G_MTases_N"/>
</dbReference>